<keyword evidence="6" id="KW-1185">Reference proteome</keyword>
<keyword evidence="2 5" id="KW-0238">DNA-binding</keyword>
<dbReference type="InterPro" id="IPR000835">
    <property type="entry name" value="HTH_MarR-typ"/>
</dbReference>
<evidence type="ECO:0000256" key="1">
    <source>
        <dbReference type="ARBA" id="ARBA00023015"/>
    </source>
</evidence>
<protein>
    <submittedName>
        <fullName evidence="5">DNA-binding MarR family transcriptional regulator</fullName>
    </submittedName>
</protein>
<dbReference type="InterPro" id="IPR036388">
    <property type="entry name" value="WH-like_DNA-bd_sf"/>
</dbReference>
<evidence type="ECO:0000256" key="2">
    <source>
        <dbReference type="ARBA" id="ARBA00023125"/>
    </source>
</evidence>
<dbReference type="PROSITE" id="PS50995">
    <property type="entry name" value="HTH_MARR_2"/>
    <property type="match status" value="1"/>
</dbReference>
<keyword evidence="1" id="KW-0805">Transcription regulation</keyword>
<evidence type="ECO:0000256" key="3">
    <source>
        <dbReference type="ARBA" id="ARBA00023163"/>
    </source>
</evidence>
<proteinExistence type="predicted"/>
<dbReference type="PROSITE" id="PS01117">
    <property type="entry name" value="HTH_MARR_1"/>
    <property type="match status" value="1"/>
</dbReference>
<dbReference type="PANTHER" id="PTHR42756">
    <property type="entry name" value="TRANSCRIPTIONAL REGULATOR, MARR"/>
    <property type="match status" value="1"/>
</dbReference>
<evidence type="ECO:0000313" key="5">
    <source>
        <dbReference type="EMBL" id="MBB6480421.1"/>
    </source>
</evidence>
<dbReference type="AlphaFoldDB" id="A0A841RAN5"/>
<dbReference type="GO" id="GO:0003677">
    <property type="term" value="F:DNA binding"/>
    <property type="evidence" value="ECO:0007669"/>
    <property type="project" value="UniProtKB-KW"/>
</dbReference>
<dbReference type="SUPFAM" id="SSF46785">
    <property type="entry name" value="Winged helix' DNA-binding domain"/>
    <property type="match status" value="1"/>
</dbReference>
<dbReference type="PRINTS" id="PR00598">
    <property type="entry name" value="HTHMARR"/>
</dbReference>
<evidence type="ECO:0000259" key="4">
    <source>
        <dbReference type="PROSITE" id="PS50995"/>
    </source>
</evidence>
<dbReference type="Proteomes" id="UP000587760">
    <property type="component" value="Unassembled WGS sequence"/>
</dbReference>
<name>A0A841RAN5_9SPIO</name>
<comment type="caution">
    <text evidence="5">The sequence shown here is derived from an EMBL/GenBank/DDBJ whole genome shotgun (WGS) entry which is preliminary data.</text>
</comment>
<dbReference type="Pfam" id="PF01047">
    <property type="entry name" value="MarR"/>
    <property type="match status" value="1"/>
</dbReference>
<dbReference type="InterPro" id="IPR023187">
    <property type="entry name" value="Tscrpt_reg_MarR-type_CS"/>
</dbReference>
<keyword evidence="3" id="KW-0804">Transcription</keyword>
<dbReference type="RefSeq" id="WP_184746628.1">
    <property type="nucleotide sequence ID" value="NZ_JACHGJ010000003.1"/>
</dbReference>
<organism evidence="5 6">
    <name type="scientific">Spirochaeta isovalerica</name>
    <dbReference type="NCBI Taxonomy" id="150"/>
    <lineage>
        <taxon>Bacteria</taxon>
        <taxon>Pseudomonadati</taxon>
        <taxon>Spirochaetota</taxon>
        <taxon>Spirochaetia</taxon>
        <taxon>Spirochaetales</taxon>
        <taxon>Spirochaetaceae</taxon>
        <taxon>Spirochaeta</taxon>
    </lineage>
</organism>
<accession>A0A841RAN5</accession>
<dbReference type="GO" id="GO:0003700">
    <property type="term" value="F:DNA-binding transcription factor activity"/>
    <property type="evidence" value="ECO:0007669"/>
    <property type="project" value="InterPro"/>
</dbReference>
<sequence length="140" mass="15536">MRVLDDSFGRSLSILSRAATAYFQRELKPFGIGPGQQAYLLSILPGEILILDELARRMAVDNANVTRAVKALESSGYLEKRPSEIDRRAWNITLTEEGAAVREKVEETAKQWVSGIRSAIDDDSWHTTVKTLDAIADSLT</sequence>
<dbReference type="PANTHER" id="PTHR42756:SF1">
    <property type="entry name" value="TRANSCRIPTIONAL REPRESSOR OF EMRAB OPERON"/>
    <property type="match status" value="1"/>
</dbReference>
<gene>
    <name evidence="5" type="ORF">HNR50_002084</name>
</gene>
<feature type="domain" description="HTH marR-type" evidence="4">
    <location>
        <begin position="5"/>
        <end position="140"/>
    </location>
</feature>
<reference evidence="5 6" key="1">
    <citation type="submission" date="2020-08" db="EMBL/GenBank/DDBJ databases">
        <title>Genomic Encyclopedia of Type Strains, Phase IV (KMG-IV): sequencing the most valuable type-strain genomes for metagenomic binning, comparative biology and taxonomic classification.</title>
        <authorList>
            <person name="Goeker M."/>
        </authorList>
    </citation>
    <scope>NUCLEOTIDE SEQUENCE [LARGE SCALE GENOMIC DNA]</scope>
    <source>
        <strain evidence="5 6">DSM 2461</strain>
    </source>
</reference>
<dbReference type="EMBL" id="JACHGJ010000003">
    <property type="protein sequence ID" value="MBB6480421.1"/>
    <property type="molecule type" value="Genomic_DNA"/>
</dbReference>
<evidence type="ECO:0000313" key="6">
    <source>
        <dbReference type="Proteomes" id="UP000587760"/>
    </source>
</evidence>
<dbReference type="InterPro" id="IPR036390">
    <property type="entry name" value="WH_DNA-bd_sf"/>
</dbReference>
<dbReference type="Gene3D" id="1.10.10.10">
    <property type="entry name" value="Winged helix-like DNA-binding domain superfamily/Winged helix DNA-binding domain"/>
    <property type="match status" value="1"/>
</dbReference>
<dbReference type="SMART" id="SM00347">
    <property type="entry name" value="HTH_MARR"/>
    <property type="match status" value="1"/>
</dbReference>